<gene>
    <name evidence="2" type="ORF">LEP1GSC103_1827</name>
</gene>
<feature type="region of interest" description="Disordered" evidence="1">
    <location>
        <begin position="1"/>
        <end position="28"/>
    </location>
</feature>
<reference evidence="2 3" key="1">
    <citation type="submission" date="2013-04" db="EMBL/GenBank/DDBJ databases">
        <authorList>
            <person name="Harkins D.M."/>
            <person name="Durkin A.S."/>
            <person name="Brinkac L.M."/>
            <person name="Haft D.H."/>
            <person name="Selengut J.D."/>
            <person name="Sanka R."/>
            <person name="DePew J."/>
            <person name="Purushe J."/>
            <person name="Chanthongthip A."/>
            <person name="Lattana O."/>
            <person name="Phetsouvanh R."/>
            <person name="Newton P.N."/>
            <person name="Vinetz J.M."/>
            <person name="Sutton G.G."/>
            <person name="Nierman W.C."/>
            <person name="Fouts D.E."/>
        </authorList>
    </citation>
    <scope>NUCLEOTIDE SEQUENCE [LARGE SCALE GENOMIC DNA]</scope>
    <source>
        <strain evidence="2 3">UI 09931</strain>
    </source>
</reference>
<dbReference type="Proteomes" id="UP000014570">
    <property type="component" value="Unassembled WGS sequence"/>
</dbReference>
<protein>
    <submittedName>
        <fullName evidence="2">Uncharacterized protein</fullName>
    </submittedName>
</protein>
<organism evidence="2 3">
    <name type="scientific">Leptospira borgpetersenii serovar Javanica str. UI 09931</name>
    <dbReference type="NCBI Taxonomy" id="1049767"/>
    <lineage>
        <taxon>Bacteria</taxon>
        <taxon>Pseudomonadati</taxon>
        <taxon>Spirochaetota</taxon>
        <taxon>Spirochaetia</taxon>
        <taxon>Leptospirales</taxon>
        <taxon>Leptospiraceae</taxon>
        <taxon>Leptospira</taxon>
    </lineage>
</organism>
<evidence type="ECO:0000313" key="2">
    <source>
        <dbReference type="EMBL" id="EPG56764.1"/>
    </source>
</evidence>
<comment type="caution">
    <text evidence="2">The sequence shown here is derived from an EMBL/GenBank/DDBJ whole genome shotgun (WGS) entry which is preliminary data.</text>
</comment>
<feature type="compositionally biased region" description="Polar residues" evidence="1">
    <location>
        <begin position="1"/>
        <end position="11"/>
    </location>
</feature>
<proteinExistence type="predicted"/>
<accession>A0AAV3J928</accession>
<dbReference type="AlphaFoldDB" id="A0AAV3J928"/>
<feature type="compositionally biased region" description="Basic and acidic residues" evidence="1">
    <location>
        <begin position="12"/>
        <end position="21"/>
    </location>
</feature>
<name>A0AAV3J928_LEPBO</name>
<sequence length="59" mass="6564">MRNIGHTSSSKSDSEKPERKVSSSVTKLHSSIKIHFGRMSKAKKLPDSDGFQTVFFVVP</sequence>
<evidence type="ECO:0000313" key="3">
    <source>
        <dbReference type="Proteomes" id="UP000014570"/>
    </source>
</evidence>
<evidence type="ECO:0000256" key="1">
    <source>
        <dbReference type="SAM" id="MobiDB-lite"/>
    </source>
</evidence>
<dbReference type="EMBL" id="AHNP02000011">
    <property type="protein sequence ID" value="EPG56764.1"/>
    <property type="molecule type" value="Genomic_DNA"/>
</dbReference>